<keyword evidence="3" id="KW-0539">Nucleus</keyword>
<protein>
    <submittedName>
        <fullName evidence="5">Nuclear receptor domain-containing protein</fullName>
    </submittedName>
</protein>
<dbReference type="Proteomes" id="UP000887578">
    <property type="component" value="Unplaced"/>
</dbReference>
<dbReference type="SUPFAM" id="SSF57716">
    <property type="entry name" value="Glucocorticoid receptor-like (DNA-binding domain)"/>
    <property type="match status" value="1"/>
</dbReference>
<organism evidence="4 5">
    <name type="scientific">Panagrolaimus davidi</name>
    <dbReference type="NCBI Taxonomy" id="227884"/>
    <lineage>
        <taxon>Eukaryota</taxon>
        <taxon>Metazoa</taxon>
        <taxon>Ecdysozoa</taxon>
        <taxon>Nematoda</taxon>
        <taxon>Chromadorea</taxon>
        <taxon>Rhabditida</taxon>
        <taxon>Tylenchina</taxon>
        <taxon>Panagrolaimomorpha</taxon>
        <taxon>Panagrolaimoidea</taxon>
        <taxon>Panagrolaimidae</taxon>
        <taxon>Panagrolaimus</taxon>
    </lineage>
</organism>
<keyword evidence="4" id="KW-1185">Reference proteome</keyword>
<dbReference type="GO" id="GO:0008270">
    <property type="term" value="F:zinc ion binding"/>
    <property type="evidence" value="ECO:0007669"/>
    <property type="project" value="InterPro"/>
</dbReference>
<sequence>MHSSPCRLGKGCRKCRYEKCLEIGMSIHGMNKEEEAPTEAVEPEMEQATVLETMLDKSTVFATILDSVLSTSMTFPHLLKAYLKDGNAQLFTNGIKSDKNATSTSEKMTLLKYLFNKFPIDQKELPSFLQLSICKLELKHLPINEQIKIKILQNDALSKIANFDVVGNRLIELSNSVQHFLNIFYIYC</sequence>
<dbReference type="InterPro" id="IPR013088">
    <property type="entry name" value="Znf_NHR/GATA"/>
</dbReference>
<evidence type="ECO:0000256" key="3">
    <source>
        <dbReference type="ARBA" id="ARBA00023242"/>
    </source>
</evidence>
<evidence type="ECO:0000256" key="1">
    <source>
        <dbReference type="ARBA" id="ARBA00023015"/>
    </source>
</evidence>
<evidence type="ECO:0000256" key="2">
    <source>
        <dbReference type="ARBA" id="ARBA00023163"/>
    </source>
</evidence>
<keyword evidence="2" id="KW-0804">Transcription</keyword>
<dbReference type="GO" id="GO:0006355">
    <property type="term" value="P:regulation of DNA-templated transcription"/>
    <property type="evidence" value="ECO:0007669"/>
    <property type="project" value="InterPro"/>
</dbReference>
<accession>A0A914QRE8</accession>
<reference evidence="5" key="1">
    <citation type="submission" date="2022-11" db="UniProtKB">
        <authorList>
            <consortium name="WormBaseParasite"/>
        </authorList>
    </citation>
    <scope>IDENTIFICATION</scope>
</reference>
<proteinExistence type="predicted"/>
<dbReference type="Gene3D" id="3.30.50.10">
    <property type="entry name" value="Erythroid Transcription Factor GATA-1, subunit A"/>
    <property type="match status" value="1"/>
</dbReference>
<dbReference type="AlphaFoldDB" id="A0A914QRE8"/>
<name>A0A914QRE8_9BILA</name>
<keyword evidence="1" id="KW-0805">Transcription regulation</keyword>
<dbReference type="WBParaSite" id="PDA_v2.g6480.t1">
    <property type="protein sequence ID" value="PDA_v2.g6480.t1"/>
    <property type="gene ID" value="PDA_v2.g6480"/>
</dbReference>
<evidence type="ECO:0000313" key="5">
    <source>
        <dbReference type="WBParaSite" id="PDA_v2.g6480.t1"/>
    </source>
</evidence>
<evidence type="ECO:0000313" key="4">
    <source>
        <dbReference type="Proteomes" id="UP000887578"/>
    </source>
</evidence>